<dbReference type="SUPFAM" id="SSF82171">
    <property type="entry name" value="DPP6 N-terminal domain-like"/>
    <property type="match status" value="1"/>
</dbReference>
<dbReference type="EMBL" id="PFEL01000116">
    <property type="protein sequence ID" value="PJE68661.1"/>
    <property type="molecule type" value="Genomic_DNA"/>
</dbReference>
<reference evidence="3" key="1">
    <citation type="submission" date="2017-09" db="EMBL/GenBank/DDBJ databases">
        <title>Depth-based differentiation of microbial function through sediment-hosted aquifers and enrichment of novel symbionts in the deep terrestrial subsurface.</title>
        <authorList>
            <person name="Probst A.J."/>
            <person name="Ladd B."/>
            <person name="Jarett J.K."/>
            <person name="Geller-Mcgrath D.E."/>
            <person name="Sieber C.M.K."/>
            <person name="Emerson J.B."/>
            <person name="Anantharaman K."/>
            <person name="Thomas B.C."/>
            <person name="Malmstrom R."/>
            <person name="Stieglmeier M."/>
            <person name="Klingl A."/>
            <person name="Woyke T."/>
            <person name="Ryan C.M."/>
            <person name="Banfield J.F."/>
        </authorList>
    </citation>
    <scope>NUCLEOTIDE SEQUENCE [LARGE SCALE GENOMIC DNA]</scope>
</reference>
<dbReference type="Proteomes" id="UP000229500">
    <property type="component" value="Unassembled WGS sequence"/>
</dbReference>
<dbReference type="AlphaFoldDB" id="A0A2M8L4Q4"/>
<keyword evidence="1" id="KW-0812">Transmembrane</keyword>
<organism evidence="2 3">
    <name type="scientific">Candidatus Shapirobacteria bacterium CG10_big_fil_rev_8_21_14_0_10_38_14</name>
    <dbReference type="NCBI Taxonomy" id="1974483"/>
    <lineage>
        <taxon>Bacteria</taxon>
        <taxon>Candidatus Shapironibacteriota</taxon>
    </lineage>
</organism>
<comment type="caution">
    <text evidence="2">The sequence shown here is derived from an EMBL/GenBank/DDBJ whole genome shotgun (WGS) entry which is preliminary data.</text>
</comment>
<gene>
    <name evidence="2" type="ORF">COU96_03140</name>
</gene>
<evidence type="ECO:0000313" key="3">
    <source>
        <dbReference type="Proteomes" id="UP000229500"/>
    </source>
</evidence>
<evidence type="ECO:0000256" key="1">
    <source>
        <dbReference type="SAM" id="Phobius"/>
    </source>
</evidence>
<evidence type="ECO:0000313" key="2">
    <source>
        <dbReference type="EMBL" id="PJE68661.1"/>
    </source>
</evidence>
<dbReference type="Gene3D" id="2.120.10.30">
    <property type="entry name" value="TolB, C-terminal domain"/>
    <property type="match status" value="1"/>
</dbReference>
<dbReference type="InterPro" id="IPR011042">
    <property type="entry name" value="6-blade_b-propeller_TolB-like"/>
</dbReference>
<keyword evidence="1" id="KW-0472">Membrane</keyword>
<proteinExistence type="predicted"/>
<protein>
    <submittedName>
        <fullName evidence="2">Uncharacterized protein</fullName>
    </submittedName>
</protein>
<feature type="transmembrane region" description="Helical" evidence="1">
    <location>
        <begin position="99"/>
        <end position="122"/>
    </location>
</feature>
<sequence length="581" mass="65034">MAALVVVNPNRFRLPNAATKKAVRLVDYIFTLSHLLTKGNIAIMKTTKNILKIAFYFKYSLKFKVKIKEKFMQKNLEPQGEIVPNQSIPSLPKRNWAKLGIFSTVVIVLASLIFYAGTWYAGKNKTKLEMNKVVPAENSTSISENWQDRLIYEASDFNYPKQTQQIDLKSITVDGDGEKESVLVCDNESALSLEQFGNIARSPDGKTLAFLLPAREQKTQNPNWKKDLIEGKKPFTQGVIYLFNLKNNQCESTGLTADYLYNQSLKFSPNGKLLAYVFFGLHVYNLETKMDKQLTIQEGSAHFPNLVLGPLVWNQKSITVYMPVTGPFLADFLTKGIFPTNLVRVDITKAVDIKSIKLSDDPNIGEGPRDIPRFEANDRNQTIVMKLADYYTAEAEKQFFPLGVPLPTKVPDNPSIIAISPDETKIIIEENGNLVIKNLVNVSTQSTLVYSKKDYAPYEPYGHARKVVWLPSGWILMSLGQTAGGSGAGFMLASLNGEKPVQIPGHLFSANASGDKFVYNFSYFGIYYVPPEGPVPSGFRRGIDDTGHRYDGIGIYDLNNKKDTKISGKNKPAGIIWPWFF</sequence>
<accession>A0A2M8L4Q4</accession>
<name>A0A2M8L4Q4_9BACT</name>
<keyword evidence="1" id="KW-1133">Transmembrane helix</keyword>